<dbReference type="EC" id="6.3.1.21" evidence="7"/>
<feature type="binding site" evidence="7">
    <location>
        <begin position="193"/>
        <end position="196"/>
    </location>
    <ligand>
        <name>ATP</name>
        <dbReference type="ChEBI" id="CHEBI:30616"/>
    </ligand>
</feature>
<feature type="binding site" evidence="7">
    <location>
        <position position="154"/>
    </location>
    <ligand>
        <name>ATP</name>
        <dbReference type="ChEBI" id="CHEBI:30616"/>
    </ligand>
</feature>
<feature type="binding site" evidence="7">
    <location>
        <position position="284"/>
    </location>
    <ligand>
        <name>N(1)-(5-phospho-beta-D-ribosyl)glycinamide</name>
        <dbReference type="ChEBI" id="CHEBI:143788"/>
    </ligand>
</feature>
<comment type="pathway">
    <text evidence="7">Purine metabolism; IMP biosynthesis via de novo pathway; N(2)-formyl-N(1)-(5-phospho-D-ribosyl)glycinamide from N(1)-(5-phospho-D-ribosyl)glycinamide (formate route): step 1/1.</text>
</comment>
<evidence type="ECO:0000256" key="2">
    <source>
        <dbReference type="ARBA" id="ARBA00022723"/>
    </source>
</evidence>
<dbReference type="InterPro" id="IPR005862">
    <property type="entry name" value="PurT"/>
</dbReference>
<feature type="binding site" evidence="7">
    <location>
        <begin position="21"/>
        <end position="22"/>
    </location>
    <ligand>
        <name>N(1)-(5-phospho-beta-D-ribosyl)glycinamide</name>
        <dbReference type="ChEBI" id="CHEBI:143788"/>
    </ligand>
</feature>
<dbReference type="InterPro" id="IPR054350">
    <property type="entry name" value="PurT/PurK_preATP-grasp"/>
</dbReference>
<keyword evidence="1 7" id="KW-0436">Ligase</keyword>
<comment type="subunit">
    <text evidence="7">Homodimer.</text>
</comment>
<evidence type="ECO:0000256" key="6">
    <source>
        <dbReference type="ARBA" id="ARBA00022842"/>
    </source>
</evidence>
<feature type="binding site" evidence="7">
    <location>
        <position position="265"/>
    </location>
    <ligand>
        <name>Mg(2+)</name>
        <dbReference type="ChEBI" id="CHEBI:18420"/>
    </ligand>
</feature>
<dbReference type="InterPro" id="IPR013815">
    <property type="entry name" value="ATP_grasp_subdomain_1"/>
</dbReference>
<feature type="binding site" evidence="7">
    <location>
        <position position="201"/>
    </location>
    <ligand>
        <name>ATP</name>
        <dbReference type="ChEBI" id="CHEBI:30616"/>
    </ligand>
</feature>
<dbReference type="RefSeq" id="WP_139447275.1">
    <property type="nucleotide sequence ID" value="NZ_VDMB01000005.1"/>
</dbReference>
<dbReference type="GO" id="GO:0004644">
    <property type="term" value="F:phosphoribosylglycinamide formyltransferase activity"/>
    <property type="evidence" value="ECO:0007669"/>
    <property type="project" value="UniProtKB-UniRule"/>
</dbReference>
<dbReference type="Pfam" id="PF21244">
    <property type="entry name" value="PurT_C"/>
    <property type="match status" value="1"/>
</dbReference>
<protein>
    <recommendedName>
        <fullName evidence="7">Formate-dependent phosphoribosylglycinamide formyltransferase</fullName>
        <ecNumber evidence="7">6.3.1.21</ecNumber>
    </recommendedName>
    <alternativeName>
        <fullName evidence="7">5'-phosphoribosylglycinamide transformylase 2</fullName>
    </alternativeName>
    <alternativeName>
        <fullName evidence="7">Formate-dependent GAR transformylase</fullName>
    </alternativeName>
    <alternativeName>
        <fullName evidence="7">GAR transformylase 2</fullName>
        <shortName evidence="7">GART 2</shortName>
    </alternativeName>
    <alternativeName>
        <fullName evidence="7">Non-folate glycinamide ribonucleotide transformylase</fullName>
    </alternativeName>
    <alternativeName>
        <fullName evidence="7">Phosphoribosylglycinamide formyltransferase 2</fullName>
    </alternativeName>
</protein>
<dbReference type="EMBL" id="VDMB01000005">
    <property type="protein sequence ID" value="TYT75238.1"/>
    <property type="molecule type" value="Genomic_DNA"/>
</dbReference>
<dbReference type="Gene3D" id="3.30.1490.20">
    <property type="entry name" value="ATP-grasp fold, A domain"/>
    <property type="match status" value="1"/>
</dbReference>
<dbReference type="InterPro" id="IPR003135">
    <property type="entry name" value="ATP-grasp_carboxylate-amine"/>
</dbReference>
<reference evidence="9 10" key="1">
    <citation type="submission" date="2019-06" db="EMBL/GenBank/DDBJ databases">
        <title>Desulfobotulus mexicanus sp. nov., a novel sulfate-reducing bacterium isolated from the sediment of an alkaline crater lake in Mexico.</title>
        <authorList>
            <person name="Hirschler-Rea A."/>
        </authorList>
    </citation>
    <scope>NUCLEOTIDE SEQUENCE [LARGE SCALE GENOMIC DNA]</scope>
    <source>
        <strain evidence="9 10">PAR22N</strain>
    </source>
</reference>
<proteinExistence type="inferred from homology"/>
<dbReference type="InterPro" id="IPR048740">
    <property type="entry name" value="PurT_C"/>
</dbReference>
<evidence type="ECO:0000256" key="3">
    <source>
        <dbReference type="ARBA" id="ARBA00022741"/>
    </source>
</evidence>
<feature type="binding site" evidence="7">
    <location>
        <position position="352"/>
    </location>
    <ligand>
        <name>N(1)-(5-phospho-beta-D-ribosyl)glycinamide</name>
        <dbReference type="ChEBI" id="CHEBI:143788"/>
    </ligand>
</feature>
<dbReference type="OrthoDB" id="24041at2"/>
<keyword evidence="9" id="KW-0808">Transferase</keyword>
<evidence type="ECO:0000256" key="5">
    <source>
        <dbReference type="ARBA" id="ARBA00022840"/>
    </source>
</evidence>
<evidence type="ECO:0000259" key="8">
    <source>
        <dbReference type="PROSITE" id="PS50975"/>
    </source>
</evidence>
<name>A0A5Q4VE63_9BACT</name>
<comment type="caution">
    <text evidence="9">The sequence shown here is derived from an EMBL/GenBank/DDBJ whole genome shotgun (WGS) entry which is preliminary data.</text>
</comment>
<dbReference type="Pfam" id="PF02222">
    <property type="entry name" value="ATP-grasp"/>
    <property type="match status" value="1"/>
</dbReference>
<comment type="catalytic activity">
    <reaction evidence="7">
        <text>N(1)-(5-phospho-beta-D-ribosyl)glycinamide + formate + ATP = N(2)-formyl-N(1)-(5-phospho-beta-D-ribosyl)glycinamide + ADP + phosphate + H(+)</text>
        <dbReference type="Rhea" id="RHEA:24829"/>
        <dbReference type="ChEBI" id="CHEBI:15378"/>
        <dbReference type="ChEBI" id="CHEBI:15740"/>
        <dbReference type="ChEBI" id="CHEBI:30616"/>
        <dbReference type="ChEBI" id="CHEBI:43474"/>
        <dbReference type="ChEBI" id="CHEBI:143788"/>
        <dbReference type="ChEBI" id="CHEBI:147286"/>
        <dbReference type="ChEBI" id="CHEBI:456216"/>
        <dbReference type="EC" id="6.3.1.21"/>
    </reaction>
</comment>
<dbReference type="InterPro" id="IPR011761">
    <property type="entry name" value="ATP-grasp"/>
</dbReference>
<dbReference type="InterPro" id="IPR016185">
    <property type="entry name" value="PreATP-grasp_dom_sf"/>
</dbReference>
<dbReference type="Proteomes" id="UP000321899">
    <property type="component" value="Unassembled WGS sequence"/>
</dbReference>
<feature type="domain" description="ATP-grasp" evidence="8">
    <location>
        <begin position="118"/>
        <end position="306"/>
    </location>
</feature>
<dbReference type="SUPFAM" id="SSF52440">
    <property type="entry name" value="PreATP-grasp domain"/>
    <property type="match status" value="1"/>
</dbReference>
<dbReference type="AlphaFoldDB" id="A0A5Q4VE63"/>
<keyword evidence="4 7" id="KW-0658">Purine biosynthesis</keyword>
<feature type="binding site" evidence="7">
    <location>
        <position position="113"/>
    </location>
    <ligand>
        <name>ATP</name>
        <dbReference type="ChEBI" id="CHEBI:30616"/>
    </ligand>
</feature>
<keyword evidence="2 7" id="KW-0479">Metal-binding</keyword>
<feature type="binding site" evidence="7">
    <location>
        <begin position="359"/>
        <end position="360"/>
    </location>
    <ligand>
        <name>N(1)-(5-phospho-beta-D-ribosyl)glycinamide</name>
        <dbReference type="ChEBI" id="CHEBI:143788"/>
    </ligand>
</feature>
<comment type="function">
    <text evidence="7">Involved in the de novo purine biosynthesis. Catalyzes the transfer of formate to 5-phospho-ribosyl-glycinamide (GAR), producing 5-phospho-ribosyl-N-formylglycinamide (FGAR). Formate is provided by PurU via hydrolysis of 10-formyl-tetrahydrofolate.</text>
</comment>
<comment type="similarity">
    <text evidence="7">Belongs to the PurK/PurT family.</text>
</comment>
<gene>
    <name evidence="7 9" type="primary">purT</name>
    <name evidence="9" type="ORF">FIM25_05900</name>
</gene>
<dbReference type="Gene3D" id="3.40.50.20">
    <property type="match status" value="1"/>
</dbReference>
<dbReference type="UniPathway" id="UPA00074">
    <property type="reaction ID" value="UER00127"/>
</dbReference>
<dbReference type="SUPFAM" id="SSF56059">
    <property type="entry name" value="Glutathione synthetase ATP-binding domain-like"/>
    <property type="match status" value="1"/>
</dbReference>
<dbReference type="GO" id="GO:0005829">
    <property type="term" value="C:cytosol"/>
    <property type="evidence" value="ECO:0007669"/>
    <property type="project" value="TreeGrafter"/>
</dbReference>
<keyword evidence="10" id="KW-1185">Reference proteome</keyword>
<accession>A0A5Q4VE63</accession>
<dbReference type="Pfam" id="PF22660">
    <property type="entry name" value="RS_preATP-grasp-like"/>
    <property type="match status" value="1"/>
</dbReference>
<dbReference type="PANTHER" id="PTHR43055:SF1">
    <property type="entry name" value="FORMATE-DEPENDENT PHOSPHORIBOSYLGLYCINAMIDE FORMYLTRANSFERASE"/>
    <property type="match status" value="1"/>
</dbReference>
<feature type="binding site" evidence="7">
    <location>
        <position position="81"/>
    </location>
    <ligand>
        <name>N(1)-(5-phospho-beta-D-ribosyl)glycinamide</name>
        <dbReference type="ChEBI" id="CHEBI:143788"/>
    </ligand>
</feature>
<dbReference type="GO" id="GO:0043815">
    <property type="term" value="F:phosphoribosylglycinamide formyltransferase 2 activity"/>
    <property type="evidence" value="ECO:0007669"/>
    <property type="project" value="UniProtKB-UniRule"/>
</dbReference>
<evidence type="ECO:0000256" key="7">
    <source>
        <dbReference type="HAMAP-Rule" id="MF_01643"/>
    </source>
</evidence>
<evidence type="ECO:0000313" key="9">
    <source>
        <dbReference type="EMBL" id="TYT75238.1"/>
    </source>
</evidence>
<feature type="binding site" evidence="7">
    <location>
        <begin position="159"/>
        <end position="164"/>
    </location>
    <ligand>
        <name>ATP</name>
        <dbReference type="ChEBI" id="CHEBI:30616"/>
    </ligand>
</feature>
<dbReference type="GO" id="GO:0000287">
    <property type="term" value="F:magnesium ion binding"/>
    <property type="evidence" value="ECO:0007669"/>
    <property type="project" value="UniProtKB-UniRule"/>
</dbReference>
<evidence type="ECO:0000313" key="10">
    <source>
        <dbReference type="Proteomes" id="UP000321899"/>
    </source>
</evidence>
<dbReference type="InterPro" id="IPR011054">
    <property type="entry name" value="Rudment_hybrid_motif"/>
</dbReference>
<evidence type="ECO:0000256" key="4">
    <source>
        <dbReference type="ARBA" id="ARBA00022755"/>
    </source>
</evidence>
<dbReference type="PROSITE" id="PS50975">
    <property type="entry name" value="ATP_GRASP"/>
    <property type="match status" value="1"/>
</dbReference>
<dbReference type="PANTHER" id="PTHR43055">
    <property type="entry name" value="FORMATE-DEPENDENT PHOSPHORIBOSYLGLYCINAMIDE FORMYLTRANSFERASE"/>
    <property type="match status" value="1"/>
</dbReference>
<dbReference type="HAMAP" id="MF_01643">
    <property type="entry name" value="PurT"/>
    <property type="match status" value="1"/>
</dbReference>
<dbReference type="SUPFAM" id="SSF51246">
    <property type="entry name" value="Rudiment single hybrid motif"/>
    <property type="match status" value="1"/>
</dbReference>
<dbReference type="Gene3D" id="3.30.470.20">
    <property type="entry name" value="ATP-grasp fold, B domain"/>
    <property type="match status" value="1"/>
</dbReference>
<dbReference type="NCBIfam" id="TIGR01142">
    <property type="entry name" value="purT"/>
    <property type="match status" value="1"/>
</dbReference>
<feature type="binding site" evidence="7">
    <location>
        <position position="277"/>
    </location>
    <ligand>
        <name>Mg(2+)</name>
        <dbReference type="ChEBI" id="CHEBI:18420"/>
    </ligand>
</feature>
<keyword evidence="3 7" id="KW-0547">Nucleotide-binding</keyword>
<evidence type="ECO:0000256" key="1">
    <source>
        <dbReference type="ARBA" id="ARBA00022598"/>
    </source>
</evidence>
<dbReference type="GO" id="GO:0006189">
    <property type="term" value="P:'de novo' IMP biosynthetic process"/>
    <property type="evidence" value="ECO:0007669"/>
    <property type="project" value="UniProtKB-UniRule"/>
</dbReference>
<keyword evidence="5 7" id="KW-0067">ATP-binding</keyword>
<keyword evidence="6 7" id="KW-0460">Magnesium</keyword>
<dbReference type="NCBIfam" id="NF006766">
    <property type="entry name" value="PRK09288.1"/>
    <property type="match status" value="1"/>
</dbReference>
<dbReference type="GO" id="GO:0005524">
    <property type="term" value="F:ATP binding"/>
    <property type="evidence" value="ECO:0007669"/>
    <property type="project" value="UniProtKB-UniRule"/>
</dbReference>
<sequence length="386" mass="42225">MLFTSPLKSNSIRIMLLGSGELGKEVVIEAARLGIETIAVDSYPNAPAHLVANAAHVVNMKDRDALLEIIRREKPTFILPEIEALSIEALEDAEKEGFHVIPNAEAVKKTMNRKNIREFAAKELGLLTSAYRFVKSFGELQAAVGEIGIPCVVKPVMSSSGHGQSIIRSEAELVRAWEHAKEARGDASELIVEEFIPFDYEITLLTARTEKETVFCEPIGHHQEDGDYVLSWQPMDMPGNVLEKARMMARTITDGLGGRGIFGVECFIKGEDVYFSEVSPRPHDTGMVTLITQSQSEFALHVRAVLGLPLDFVFYGPGASAAFKSSSEASVPVLDVPDGAFDKNAFIRIFGKPVSHVGRRMAVALVFDEVEKAKTKAQEIAVSIKG</sequence>
<organism evidence="9 10">
    <name type="scientific">Desulfobotulus mexicanus</name>
    <dbReference type="NCBI Taxonomy" id="2586642"/>
    <lineage>
        <taxon>Bacteria</taxon>
        <taxon>Pseudomonadati</taxon>
        <taxon>Thermodesulfobacteriota</taxon>
        <taxon>Desulfobacteria</taxon>
        <taxon>Desulfobacterales</taxon>
        <taxon>Desulfobacteraceae</taxon>
        <taxon>Desulfobotulus</taxon>
    </lineage>
</organism>